<feature type="region of interest" description="Disordered" evidence="2">
    <location>
        <begin position="1"/>
        <end position="94"/>
    </location>
</feature>
<feature type="region of interest" description="Disordered" evidence="2">
    <location>
        <begin position="208"/>
        <end position="230"/>
    </location>
</feature>
<gene>
    <name evidence="4" type="ORF">LCGC14_1509460</name>
</gene>
<dbReference type="GO" id="GO:0030246">
    <property type="term" value="F:carbohydrate binding"/>
    <property type="evidence" value="ECO:0007669"/>
    <property type="project" value="InterPro"/>
</dbReference>
<reference evidence="4" key="1">
    <citation type="journal article" date="2015" name="Nature">
        <title>Complex archaea that bridge the gap between prokaryotes and eukaryotes.</title>
        <authorList>
            <person name="Spang A."/>
            <person name="Saw J.H."/>
            <person name="Jorgensen S.L."/>
            <person name="Zaremba-Niedzwiedzka K."/>
            <person name="Martijn J."/>
            <person name="Lind A.E."/>
            <person name="van Eijk R."/>
            <person name="Schleper C."/>
            <person name="Guy L."/>
            <person name="Ettema T.J."/>
        </authorList>
    </citation>
    <scope>NUCLEOTIDE SEQUENCE</scope>
</reference>
<dbReference type="GO" id="GO:0005615">
    <property type="term" value="C:extracellular space"/>
    <property type="evidence" value="ECO:0007669"/>
    <property type="project" value="TreeGrafter"/>
</dbReference>
<dbReference type="EMBL" id="LAZR01011061">
    <property type="protein sequence ID" value="KKM63643.1"/>
    <property type="molecule type" value="Genomic_DNA"/>
</dbReference>
<dbReference type="Gene3D" id="2.10.10.20">
    <property type="entry name" value="Carbohydrate-binding module superfamily 5/12"/>
    <property type="match status" value="2"/>
</dbReference>
<dbReference type="InterPro" id="IPR036573">
    <property type="entry name" value="CBM_sf_5/12"/>
</dbReference>
<dbReference type="GO" id="GO:0005975">
    <property type="term" value="P:carbohydrate metabolic process"/>
    <property type="evidence" value="ECO:0007669"/>
    <property type="project" value="InterPro"/>
</dbReference>
<feature type="region of interest" description="Disordered" evidence="2">
    <location>
        <begin position="294"/>
        <end position="318"/>
    </location>
</feature>
<organism evidence="4">
    <name type="scientific">marine sediment metagenome</name>
    <dbReference type="NCBI Taxonomy" id="412755"/>
    <lineage>
        <taxon>unclassified sequences</taxon>
        <taxon>metagenomes</taxon>
        <taxon>ecological metagenomes</taxon>
    </lineage>
</organism>
<evidence type="ECO:0000313" key="4">
    <source>
        <dbReference type="EMBL" id="KKM63643.1"/>
    </source>
</evidence>
<comment type="caution">
    <text evidence="4">The sequence shown here is derived from an EMBL/GenBank/DDBJ whole genome shotgun (WGS) entry which is preliminary data.</text>
</comment>
<dbReference type="Pfam" id="PF01391">
    <property type="entry name" value="Collagen"/>
    <property type="match status" value="1"/>
</dbReference>
<dbReference type="AlphaFoldDB" id="A0A0F9J225"/>
<proteinExistence type="predicted"/>
<sequence>TGSDGVKGDTGIDGDKGDTGEGDTGIAGAKGDTGSDGAQGDTGDKGDTGSDGVKGDTGADSTVQGDTGVTGPKGDTGSGAQGDTGDQGDTGAAGAGGGYSFPYKFSTNTTAPPDAAGDIEFDNAVLSSVTEIYVHDTDRNSNDLDAQLDDIGVGDRLMVVSNVDDDFVTFEVTSAADSGTYHTFGVTYIGSAGGFADTENISLAPTFSGGGGQGDTGEKGDTGVQGGQGDTGTQFPWLGAWVTSTVYAINDCVENDGSSYVCITGHTSQASDEPGVGGSWNTYWDLLVEKGEQGDTGADSTVQGDTGVEGDTGTEYPWTGPWVTSTAYVINDCVENNGNGYVCILGHTSSASDEPGVGGSWTTYWDLLVEKGNQGDTGAGGQGDTGVAGGQGDTGVAGGQGDTGVAGGQGDTGVAGAQGDTGVGAVNQINVTVENPTASEDINLGFYFFAITIIEVQAVVVGTSPSVTIDPEHRTARDTTGLDILASPTAITNEGAGQNLTSFDDPTVPADSWIILLTTALSGTVTELTVTIRYTID</sequence>
<keyword evidence="1" id="KW-0378">Hydrolase</keyword>
<name>A0A0F9J225_9ZZZZ</name>
<dbReference type="SMART" id="SM00495">
    <property type="entry name" value="ChtBD3"/>
    <property type="match status" value="2"/>
</dbReference>
<accession>A0A0F9J225</accession>
<evidence type="ECO:0000256" key="2">
    <source>
        <dbReference type="SAM" id="MobiDB-lite"/>
    </source>
</evidence>
<feature type="compositionally biased region" description="Low complexity" evidence="2">
    <location>
        <begin position="301"/>
        <end position="315"/>
    </location>
</feature>
<feature type="domain" description="Chitin-binding type-3" evidence="3">
    <location>
        <begin position="319"/>
        <end position="364"/>
    </location>
</feature>
<dbReference type="InterPro" id="IPR003610">
    <property type="entry name" value="CBM5/12"/>
</dbReference>
<dbReference type="InterPro" id="IPR050149">
    <property type="entry name" value="Collagen_superfamily"/>
</dbReference>
<dbReference type="PANTHER" id="PTHR24023">
    <property type="entry name" value="COLLAGEN ALPHA"/>
    <property type="match status" value="1"/>
</dbReference>
<evidence type="ECO:0000259" key="3">
    <source>
        <dbReference type="SMART" id="SM00495"/>
    </source>
</evidence>
<dbReference type="InterPro" id="IPR008160">
    <property type="entry name" value="Collagen"/>
</dbReference>
<feature type="domain" description="Chitin-binding type-3" evidence="3">
    <location>
        <begin position="238"/>
        <end position="283"/>
    </location>
</feature>
<evidence type="ECO:0000256" key="1">
    <source>
        <dbReference type="ARBA" id="ARBA00022801"/>
    </source>
</evidence>
<dbReference type="PANTHER" id="PTHR24023:SF1082">
    <property type="entry name" value="COLLAGEN TRIPLE HELIX REPEAT"/>
    <property type="match status" value="1"/>
</dbReference>
<dbReference type="GO" id="GO:0004553">
    <property type="term" value="F:hydrolase activity, hydrolyzing O-glycosyl compounds"/>
    <property type="evidence" value="ECO:0007669"/>
    <property type="project" value="InterPro"/>
</dbReference>
<dbReference type="GO" id="GO:0031012">
    <property type="term" value="C:extracellular matrix"/>
    <property type="evidence" value="ECO:0007669"/>
    <property type="project" value="TreeGrafter"/>
</dbReference>
<protein>
    <recommendedName>
        <fullName evidence="3">Chitin-binding type-3 domain-containing protein</fullName>
    </recommendedName>
</protein>
<feature type="region of interest" description="Disordered" evidence="2">
    <location>
        <begin position="373"/>
        <end position="412"/>
    </location>
</feature>
<dbReference type="SUPFAM" id="SSF51055">
    <property type="entry name" value="Carbohydrate binding domain"/>
    <property type="match status" value="1"/>
</dbReference>
<feature type="compositionally biased region" description="Gly residues" evidence="2">
    <location>
        <begin position="375"/>
        <end position="412"/>
    </location>
</feature>
<feature type="non-terminal residue" evidence="4">
    <location>
        <position position="1"/>
    </location>
</feature>